<dbReference type="PANTHER" id="PTHR37550">
    <property type="entry name" value="ANTITOXIN VAPB1"/>
    <property type="match status" value="1"/>
</dbReference>
<keyword evidence="4" id="KW-1185">Reference proteome</keyword>
<comment type="caution">
    <text evidence="3">The sequence shown here is derived from an EMBL/GenBank/DDBJ whole genome shotgun (WGS) entry which is preliminary data.</text>
</comment>
<dbReference type="InterPro" id="IPR037914">
    <property type="entry name" value="SpoVT-AbrB_sf"/>
</dbReference>
<feature type="domain" description="SpoVT-AbrB" evidence="2">
    <location>
        <begin position="10"/>
        <end position="50"/>
    </location>
</feature>
<dbReference type="SUPFAM" id="SSF89447">
    <property type="entry name" value="AbrB/MazE/MraZ-like"/>
    <property type="match status" value="1"/>
</dbReference>
<evidence type="ECO:0000256" key="1">
    <source>
        <dbReference type="ARBA" id="ARBA00007924"/>
    </source>
</evidence>
<evidence type="ECO:0000313" key="4">
    <source>
        <dbReference type="Proteomes" id="UP001242480"/>
    </source>
</evidence>
<dbReference type="Proteomes" id="UP001242480">
    <property type="component" value="Unassembled WGS sequence"/>
</dbReference>
<dbReference type="InterPro" id="IPR051734">
    <property type="entry name" value="VapB_TA_antitoxins"/>
</dbReference>
<dbReference type="RefSeq" id="WP_307270133.1">
    <property type="nucleotide sequence ID" value="NZ_JAUSVX010000002.1"/>
</dbReference>
<dbReference type="EMBL" id="JAUSVX010000002">
    <property type="protein sequence ID" value="MDQ0468641.1"/>
    <property type="molecule type" value="Genomic_DNA"/>
</dbReference>
<sequence>MVDTATAKLFRHGRSQAVRLPKEFRLPGTEVRVRRVGRGVLLEPVERSAEDIQAIFAALDRYRGMPFMEEGRRQPSLPPADDVSFE</sequence>
<dbReference type="Pfam" id="PF04014">
    <property type="entry name" value="MazE_antitoxin"/>
    <property type="match status" value="1"/>
</dbReference>
<accession>A0ABU0J300</accession>
<protein>
    <submittedName>
        <fullName evidence="3">Antitoxin VapB</fullName>
    </submittedName>
</protein>
<dbReference type="SMART" id="SM00966">
    <property type="entry name" value="SpoVT_AbrB"/>
    <property type="match status" value="1"/>
</dbReference>
<dbReference type="InterPro" id="IPR007159">
    <property type="entry name" value="SpoVT-AbrB_dom"/>
</dbReference>
<name>A0ABU0J300_9HYPH</name>
<comment type="similarity">
    <text evidence="1">Belongs to the VapB family.</text>
</comment>
<gene>
    <name evidence="3" type="ORF">QO011_001641</name>
</gene>
<evidence type="ECO:0000259" key="2">
    <source>
        <dbReference type="SMART" id="SM00966"/>
    </source>
</evidence>
<dbReference type="Gene3D" id="2.10.260.10">
    <property type="match status" value="1"/>
</dbReference>
<organism evidence="3 4">
    <name type="scientific">Labrys wisconsinensis</name>
    <dbReference type="NCBI Taxonomy" id="425677"/>
    <lineage>
        <taxon>Bacteria</taxon>
        <taxon>Pseudomonadati</taxon>
        <taxon>Pseudomonadota</taxon>
        <taxon>Alphaproteobacteria</taxon>
        <taxon>Hyphomicrobiales</taxon>
        <taxon>Xanthobacteraceae</taxon>
        <taxon>Labrys</taxon>
    </lineage>
</organism>
<evidence type="ECO:0000313" key="3">
    <source>
        <dbReference type="EMBL" id="MDQ0468641.1"/>
    </source>
</evidence>
<reference evidence="3 4" key="1">
    <citation type="submission" date="2023-07" db="EMBL/GenBank/DDBJ databases">
        <title>Genomic Encyclopedia of Type Strains, Phase IV (KMG-IV): sequencing the most valuable type-strain genomes for metagenomic binning, comparative biology and taxonomic classification.</title>
        <authorList>
            <person name="Goeker M."/>
        </authorList>
    </citation>
    <scope>NUCLEOTIDE SEQUENCE [LARGE SCALE GENOMIC DNA]</scope>
    <source>
        <strain evidence="3 4">DSM 19619</strain>
    </source>
</reference>
<proteinExistence type="inferred from homology"/>
<dbReference type="PANTHER" id="PTHR37550:SF3">
    <property type="entry name" value="ANTITOXIN VAPB1"/>
    <property type="match status" value="1"/>
</dbReference>